<dbReference type="AlphaFoldDB" id="A0A3E0K505"/>
<gene>
    <name evidence="1" type="ORF">C6P37_06810</name>
</gene>
<protein>
    <submittedName>
        <fullName evidence="1">Uncharacterized protein</fullName>
    </submittedName>
</protein>
<evidence type="ECO:0000313" key="2">
    <source>
        <dbReference type="Proteomes" id="UP000257014"/>
    </source>
</evidence>
<proteinExistence type="predicted"/>
<evidence type="ECO:0000313" key="1">
    <source>
        <dbReference type="EMBL" id="REJ28957.1"/>
    </source>
</evidence>
<dbReference type="Proteomes" id="UP000257014">
    <property type="component" value="Unassembled WGS sequence"/>
</dbReference>
<reference evidence="1 2" key="1">
    <citation type="submission" date="2018-03" db="EMBL/GenBank/DDBJ databases">
        <authorList>
            <person name="Keele B.F."/>
        </authorList>
    </citation>
    <scope>NUCLEOTIDE SEQUENCE [LARGE SCALE GENOMIC DNA]</scope>
    <source>
        <strain evidence="1">ZCTH4_d</strain>
    </source>
</reference>
<accession>A0A3E0K505</accession>
<comment type="caution">
    <text evidence="1">The sequence shown here is derived from an EMBL/GenBank/DDBJ whole genome shotgun (WGS) entry which is preliminary data.</text>
</comment>
<sequence length="67" mass="6835">MVFLGAAGFRKICDSIAFFPPQGAGKPGFPAGKAGAGLPVLGAGKRKRIQRAAKTKSAPLPRISPMA</sequence>
<dbReference type="EMBL" id="QEWE01000015">
    <property type="protein sequence ID" value="REJ28957.1"/>
    <property type="molecule type" value="Genomic_DNA"/>
</dbReference>
<organism evidence="1 2">
    <name type="scientific">Caldibacillus debilis</name>
    <dbReference type="NCBI Taxonomy" id="301148"/>
    <lineage>
        <taxon>Bacteria</taxon>
        <taxon>Bacillati</taxon>
        <taxon>Bacillota</taxon>
        <taxon>Bacilli</taxon>
        <taxon>Bacillales</taxon>
        <taxon>Bacillaceae</taxon>
        <taxon>Caldibacillus</taxon>
    </lineage>
</organism>
<name>A0A3E0K505_9BACI</name>